<dbReference type="InterPro" id="IPR045031">
    <property type="entry name" value="DHP_synth-like"/>
</dbReference>
<evidence type="ECO:0000256" key="6">
    <source>
        <dbReference type="ARBA" id="ARBA00016919"/>
    </source>
</evidence>
<evidence type="ECO:0000256" key="4">
    <source>
        <dbReference type="ARBA" id="ARBA00009503"/>
    </source>
</evidence>
<dbReference type="Gene3D" id="3.20.20.20">
    <property type="entry name" value="Dihydropteroate synthase-like"/>
    <property type="match status" value="1"/>
</dbReference>
<keyword evidence="10" id="KW-0289">Folate biosynthesis</keyword>
<protein>
    <recommendedName>
        <fullName evidence="6">Dihydropteroate synthase</fullName>
        <ecNumber evidence="5">2.5.1.15</ecNumber>
    </recommendedName>
    <alternativeName>
        <fullName evidence="11">Dihydropteroate pyrophosphorylase</fullName>
    </alternativeName>
</protein>
<evidence type="ECO:0000256" key="7">
    <source>
        <dbReference type="ARBA" id="ARBA00022679"/>
    </source>
</evidence>
<dbReference type="PANTHER" id="PTHR20941:SF1">
    <property type="entry name" value="FOLIC ACID SYNTHESIS PROTEIN FOL1"/>
    <property type="match status" value="1"/>
</dbReference>
<name>Q1GBX6_LACDA</name>
<dbReference type="KEGG" id="ldb:Ldb0249"/>
<dbReference type="STRING" id="390333.Ldb0249"/>
<dbReference type="SUPFAM" id="SSF51717">
    <property type="entry name" value="Dihydropteroate synthetase-like"/>
    <property type="match status" value="1"/>
</dbReference>
<comment type="cofactor">
    <cofactor evidence="2">
        <name>Mg(2+)</name>
        <dbReference type="ChEBI" id="CHEBI:18420"/>
    </cofactor>
</comment>
<reference evidence="13 14" key="1">
    <citation type="journal article" date="2006" name="Proc. Natl. Acad. Sci. U.S.A.">
        <title>The complete genome sequence of Lactobacillus bulgaricus reveals extensive and ongoing reductive evolution.</title>
        <authorList>
            <person name="van de Guchte M."/>
            <person name="Penaud S."/>
            <person name="Grimaldi C."/>
            <person name="Barbe V."/>
            <person name="Bryson K."/>
            <person name="Nicolas P."/>
            <person name="Robert C."/>
            <person name="Oztas S."/>
            <person name="Mangenot S."/>
            <person name="Couloux A."/>
            <person name="Loux V."/>
            <person name="Dervyn R."/>
            <person name="Bossy R."/>
            <person name="Bolotin A."/>
            <person name="Batto J.-M."/>
            <person name="Walunas T."/>
            <person name="Gibrat J.-F."/>
            <person name="Bessieres P."/>
            <person name="Weissenbach J."/>
            <person name="Ehrlich S.D."/>
            <person name="Maguin E."/>
        </authorList>
    </citation>
    <scope>NUCLEOTIDE SEQUENCE [LARGE SCALE GENOMIC DNA]</scope>
    <source>
        <strain evidence="14">ATCC 11842 / DSM 20081 / BCRC 10696 / JCM 1002 / NBRC 13953 / NCIMB 11778 / NCTC 12712 / WDCM 00102 / Lb 14</strain>
    </source>
</reference>
<dbReference type="eggNOG" id="COG0294">
    <property type="taxonomic scope" value="Bacteria"/>
</dbReference>
<dbReference type="GO" id="GO:0046654">
    <property type="term" value="P:tetrahydrofolate biosynthetic process"/>
    <property type="evidence" value="ECO:0007669"/>
    <property type="project" value="UniProtKB-UniPathway"/>
</dbReference>
<keyword evidence="9" id="KW-0460">Magnesium</keyword>
<evidence type="ECO:0000256" key="9">
    <source>
        <dbReference type="ARBA" id="ARBA00022842"/>
    </source>
</evidence>
<accession>Q1GBX6</accession>
<dbReference type="UniPathway" id="UPA00077">
    <property type="reaction ID" value="UER00156"/>
</dbReference>
<evidence type="ECO:0000256" key="1">
    <source>
        <dbReference type="ARBA" id="ARBA00000012"/>
    </source>
</evidence>
<evidence type="ECO:0000256" key="10">
    <source>
        <dbReference type="ARBA" id="ARBA00022909"/>
    </source>
</evidence>
<dbReference type="InterPro" id="IPR011005">
    <property type="entry name" value="Dihydropteroate_synth-like_sf"/>
</dbReference>
<dbReference type="NCBIfam" id="TIGR01496">
    <property type="entry name" value="DHPS"/>
    <property type="match status" value="1"/>
</dbReference>
<dbReference type="PROSITE" id="PS50972">
    <property type="entry name" value="PTERIN_BINDING"/>
    <property type="match status" value="1"/>
</dbReference>
<evidence type="ECO:0000256" key="8">
    <source>
        <dbReference type="ARBA" id="ARBA00022723"/>
    </source>
</evidence>
<dbReference type="AlphaFoldDB" id="Q1GBX6"/>
<dbReference type="EMBL" id="CR954253">
    <property type="protein sequence ID" value="CAI97089.1"/>
    <property type="molecule type" value="Genomic_DNA"/>
</dbReference>
<gene>
    <name evidence="13" type="primary">folP</name>
    <name evidence="13" type="ordered locus">Ldb0249</name>
</gene>
<evidence type="ECO:0000256" key="11">
    <source>
        <dbReference type="ARBA" id="ARBA00030193"/>
    </source>
</evidence>
<comment type="similarity">
    <text evidence="4">Belongs to the DHPS family.</text>
</comment>
<sequence>MSIMEIKKINNRQQTFSGNVTISFNANTEELPKLINLLADQTANLSISSSLVIATFTQTELAAVIKSWPEVFGAENGTLQQIQAASQIHFKGRGFDFDITTKPIIYSILNLTPDSFYDGGRNASVDGVLKRIEADLAAGTAIFEVGGKSSKPHFDDISAEEEWGRIKPFLDAIHKRFPNIVLAIDSNTNAVIEEALKNGIQIINDIDGFNSQAKLNLVAKYKPAVVTMFNGRNFNEQTETLSKTMMDFFTHTISDLTGVGLEKENIVIDPGVGFSDHNTLAFDLIKMKLTKLMAEFQTPIMIAISRKSFAKRLFNLESADDRLIPTLLFEAFMTVLGGRVIRVHDAKETRQLIDAFELLKDQLLLK</sequence>
<dbReference type="GO" id="GO:0046872">
    <property type="term" value="F:metal ion binding"/>
    <property type="evidence" value="ECO:0007669"/>
    <property type="project" value="UniProtKB-KW"/>
</dbReference>
<evidence type="ECO:0000313" key="13">
    <source>
        <dbReference type="EMBL" id="CAI97089.1"/>
    </source>
</evidence>
<dbReference type="GO" id="GO:0046656">
    <property type="term" value="P:folic acid biosynthetic process"/>
    <property type="evidence" value="ECO:0007669"/>
    <property type="project" value="UniProtKB-KW"/>
</dbReference>
<dbReference type="EC" id="2.5.1.15" evidence="5"/>
<dbReference type="Proteomes" id="UP000001259">
    <property type="component" value="Chromosome"/>
</dbReference>
<organism evidence="13 14">
    <name type="scientific">Lactobacillus delbrueckii subsp. bulgaricus (strain ATCC 11842 / DSM 20081 / BCRC 10696 / JCM 1002 / NBRC 13953 / NCIMB 11778 / NCTC 12712 / WDCM 00102 / Lb 14)</name>
    <dbReference type="NCBI Taxonomy" id="390333"/>
    <lineage>
        <taxon>Bacteria</taxon>
        <taxon>Bacillati</taxon>
        <taxon>Bacillota</taxon>
        <taxon>Bacilli</taxon>
        <taxon>Lactobacillales</taxon>
        <taxon>Lactobacillaceae</taxon>
        <taxon>Lactobacillus</taxon>
    </lineage>
</organism>
<dbReference type="PATRIC" id="fig|390333.13.peg.1330"/>
<keyword evidence="8" id="KW-0479">Metal-binding</keyword>
<keyword evidence="14" id="KW-1185">Reference proteome</keyword>
<evidence type="ECO:0000256" key="5">
    <source>
        <dbReference type="ARBA" id="ARBA00012458"/>
    </source>
</evidence>
<dbReference type="Pfam" id="PF00809">
    <property type="entry name" value="Pterin_bind"/>
    <property type="match status" value="1"/>
</dbReference>
<dbReference type="InterPro" id="IPR006390">
    <property type="entry name" value="DHP_synth_dom"/>
</dbReference>
<dbReference type="InterPro" id="IPR000489">
    <property type="entry name" value="Pterin-binding_dom"/>
</dbReference>
<proteinExistence type="inferred from homology"/>
<keyword evidence="7 13" id="KW-0808">Transferase</keyword>
<dbReference type="PANTHER" id="PTHR20941">
    <property type="entry name" value="FOLATE SYNTHESIS PROTEINS"/>
    <property type="match status" value="1"/>
</dbReference>
<dbReference type="HOGENOM" id="CLU_008023_1_2_9"/>
<evidence type="ECO:0000256" key="2">
    <source>
        <dbReference type="ARBA" id="ARBA00001946"/>
    </source>
</evidence>
<dbReference type="GO" id="GO:0004156">
    <property type="term" value="F:dihydropteroate synthase activity"/>
    <property type="evidence" value="ECO:0007669"/>
    <property type="project" value="UniProtKB-EC"/>
</dbReference>
<comment type="pathway">
    <text evidence="3">Cofactor biosynthesis; tetrahydrofolate biosynthesis; 7,8-dihydrofolate from 2-amino-4-hydroxy-6-hydroxymethyl-7,8-dihydropteridine diphosphate and 4-aminobenzoate: step 1/2.</text>
</comment>
<evidence type="ECO:0000313" key="14">
    <source>
        <dbReference type="Proteomes" id="UP000001259"/>
    </source>
</evidence>
<feature type="domain" description="Pterin-binding" evidence="12">
    <location>
        <begin position="103"/>
        <end position="354"/>
    </location>
</feature>
<dbReference type="GO" id="GO:0005829">
    <property type="term" value="C:cytosol"/>
    <property type="evidence" value="ECO:0007669"/>
    <property type="project" value="TreeGrafter"/>
</dbReference>
<evidence type="ECO:0000259" key="12">
    <source>
        <dbReference type="PROSITE" id="PS50972"/>
    </source>
</evidence>
<comment type="catalytic activity">
    <reaction evidence="1">
        <text>(7,8-dihydropterin-6-yl)methyl diphosphate + 4-aminobenzoate = 7,8-dihydropteroate + diphosphate</text>
        <dbReference type="Rhea" id="RHEA:19949"/>
        <dbReference type="ChEBI" id="CHEBI:17836"/>
        <dbReference type="ChEBI" id="CHEBI:17839"/>
        <dbReference type="ChEBI" id="CHEBI:33019"/>
        <dbReference type="ChEBI" id="CHEBI:72950"/>
        <dbReference type="EC" id="2.5.1.15"/>
    </reaction>
</comment>
<evidence type="ECO:0000256" key="3">
    <source>
        <dbReference type="ARBA" id="ARBA00004763"/>
    </source>
</evidence>